<dbReference type="PANTHER" id="PTHR11525:SF0">
    <property type="entry name" value="FARNESYL PYROPHOSPHATE SYNTHASE"/>
    <property type="match status" value="1"/>
</dbReference>
<dbReference type="GO" id="GO:0008299">
    <property type="term" value="P:isoprenoid biosynthetic process"/>
    <property type="evidence" value="ECO:0007669"/>
    <property type="project" value="InterPro"/>
</dbReference>
<keyword evidence="2" id="KW-0479">Metal-binding</keyword>
<keyword evidence="5" id="KW-1185">Reference proteome</keyword>
<dbReference type="Gramene" id="EFJ17899">
    <property type="protein sequence ID" value="EFJ17899"/>
    <property type="gene ID" value="SELMODRAFT_34984"/>
</dbReference>
<dbReference type="InterPro" id="IPR039702">
    <property type="entry name" value="FPS1-like"/>
</dbReference>
<keyword evidence="1" id="KW-0808">Transferase</keyword>
<dbReference type="Gene3D" id="1.10.600.10">
    <property type="entry name" value="Farnesyl Diphosphate Synthase"/>
    <property type="match status" value="1"/>
</dbReference>
<dbReference type="PANTHER" id="PTHR11525">
    <property type="entry name" value="FARNESYL-PYROPHOSPHATE SYNTHETASE"/>
    <property type="match status" value="1"/>
</dbReference>
<evidence type="ECO:0000313" key="4">
    <source>
        <dbReference type="EMBL" id="EFJ17899.1"/>
    </source>
</evidence>
<dbReference type="EMBL" id="GL377612">
    <property type="protein sequence ID" value="EFJ17899.1"/>
    <property type="molecule type" value="Genomic_DNA"/>
</dbReference>
<dbReference type="GO" id="GO:0046872">
    <property type="term" value="F:metal ion binding"/>
    <property type="evidence" value="ECO:0007669"/>
    <property type="project" value="UniProtKB-KW"/>
</dbReference>
<evidence type="ECO:0000256" key="1">
    <source>
        <dbReference type="ARBA" id="ARBA00022679"/>
    </source>
</evidence>
<protein>
    <submittedName>
        <fullName evidence="4">Uncharacterized protein</fullName>
    </submittedName>
</protein>
<dbReference type="SUPFAM" id="SSF48576">
    <property type="entry name" value="Terpenoid synthases"/>
    <property type="match status" value="1"/>
</dbReference>
<proteinExistence type="predicted"/>
<organism evidence="5">
    <name type="scientific">Selaginella moellendorffii</name>
    <name type="common">Spikemoss</name>
    <dbReference type="NCBI Taxonomy" id="88036"/>
    <lineage>
        <taxon>Eukaryota</taxon>
        <taxon>Viridiplantae</taxon>
        <taxon>Streptophyta</taxon>
        <taxon>Embryophyta</taxon>
        <taxon>Tracheophyta</taxon>
        <taxon>Lycopodiopsida</taxon>
        <taxon>Selaginellales</taxon>
        <taxon>Selaginellaceae</taxon>
        <taxon>Selaginella</taxon>
    </lineage>
</organism>
<feature type="non-terminal residue" evidence="4">
    <location>
        <position position="96"/>
    </location>
</feature>
<dbReference type="Proteomes" id="UP000001514">
    <property type="component" value="Unassembled WGS sequence"/>
</dbReference>
<sequence length="96" mass="11454">KLNQGLSMIDNLVLLKPKDEFSQDEIKQVFALGWCIEWLQTYFLIMDDSHNKTYDTVGIIAVNNALLLTNHVPRILRKYFHGQWYYFDLRELFDEV</sequence>
<evidence type="ECO:0000256" key="2">
    <source>
        <dbReference type="ARBA" id="ARBA00022723"/>
    </source>
</evidence>
<dbReference type="InParanoid" id="D8SCR8"/>
<keyword evidence="3" id="KW-0460">Magnesium</keyword>
<dbReference type="AlphaFoldDB" id="D8SCR8"/>
<accession>D8SCR8</accession>
<gene>
    <name evidence="4" type="ORF">SELMODRAFT_34984</name>
</gene>
<dbReference type="KEGG" id="smo:SELMODRAFT_34984"/>
<evidence type="ECO:0000256" key="3">
    <source>
        <dbReference type="ARBA" id="ARBA00022842"/>
    </source>
</evidence>
<dbReference type="STRING" id="88036.D8SCR8"/>
<dbReference type="eggNOG" id="KOG0711">
    <property type="taxonomic scope" value="Eukaryota"/>
</dbReference>
<name>D8SCR8_SELML</name>
<feature type="non-terminal residue" evidence="4">
    <location>
        <position position="1"/>
    </location>
</feature>
<dbReference type="HOGENOM" id="CLU_155652_0_0_1"/>
<dbReference type="GO" id="GO:0016765">
    <property type="term" value="F:transferase activity, transferring alkyl or aryl (other than methyl) groups"/>
    <property type="evidence" value="ECO:0007669"/>
    <property type="project" value="InterPro"/>
</dbReference>
<reference evidence="4 5" key="1">
    <citation type="journal article" date="2011" name="Science">
        <title>The Selaginella genome identifies genetic changes associated with the evolution of vascular plants.</title>
        <authorList>
            <person name="Banks J.A."/>
            <person name="Nishiyama T."/>
            <person name="Hasebe M."/>
            <person name="Bowman J.L."/>
            <person name="Gribskov M."/>
            <person name="dePamphilis C."/>
            <person name="Albert V.A."/>
            <person name="Aono N."/>
            <person name="Aoyama T."/>
            <person name="Ambrose B.A."/>
            <person name="Ashton N.W."/>
            <person name="Axtell M.J."/>
            <person name="Barker E."/>
            <person name="Barker M.S."/>
            <person name="Bennetzen J.L."/>
            <person name="Bonawitz N.D."/>
            <person name="Chapple C."/>
            <person name="Cheng C."/>
            <person name="Correa L.G."/>
            <person name="Dacre M."/>
            <person name="DeBarry J."/>
            <person name="Dreyer I."/>
            <person name="Elias M."/>
            <person name="Engstrom E.M."/>
            <person name="Estelle M."/>
            <person name="Feng L."/>
            <person name="Finet C."/>
            <person name="Floyd S.K."/>
            <person name="Frommer W.B."/>
            <person name="Fujita T."/>
            <person name="Gramzow L."/>
            <person name="Gutensohn M."/>
            <person name="Harholt J."/>
            <person name="Hattori M."/>
            <person name="Heyl A."/>
            <person name="Hirai T."/>
            <person name="Hiwatashi Y."/>
            <person name="Ishikawa M."/>
            <person name="Iwata M."/>
            <person name="Karol K.G."/>
            <person name="Koehler B."/>
            <person name="Kolukisaoglu U."/>
            <person name="Kubo M."/>
            <person name="Kurata T."/>
            <person name="Lalonde S."/>
            <person name="Li K."/>
            <person name="Li Y."/>
            <person name="Litt A."/>
            <person name="Lyons E."/>
            <person name="Manning G."/>
            <person name="Maruyama T."/>
            <person name="Michael T.P."/>
            <person name="Mikami K."/>
            <person name="Miyazaki S."/>
            <person name="Morinaga S."/>
            <person name="Murata T."/>
            <person name="Mueller-Roeber B."/>
            <person name="Nelson D.R."/>
            <person name="Obara M."/>
            <person name="Oguri Y."/>
            <person name="Olmstead R.G."/>
            <person name="Onodera N."/>
            <person name="Petersen B.L."/>
            <person name="Pils B."/>
            <person name="Prigge M."/>
            <person name="Rensing S.A."/>
            <person name="Riano-Pachon D.M."/>
            <person name="Roberts A.W."/>
            <person name="Sato Y."/>
            <person name="Scheller H.V."/>
            <person name="Schulz B."/>
            <person name="Schulz C."/>
            <person name="Shakirov E.V."/>
            <person name="Shibagaki N."/>
            <person name="Shinohara N."/>
            <person name="Shippen D.E."/>
            <person name="Soerensen I."/>
            <person name="Sotooka R."/>
            <person name="Sugimoto N."/>
            <person name="Sugita M."/>
            <person name="Sumikawa N."/>
            <person name="Tanurdzic M."/>
            <person name="Theissen G."/>
            <person name="Ulvskov P."/>
            <person name="Wakazuki S."/>
            <person name="Weng J.K."/>
            <person name="Willats W.W."/>
            <person name="Wipf D."/>
            <person name="Wolf P.G."/>
            <person name="Yang L."/>
            <person name="Zimmer A.D."/>
            <person name="Zhu Q."/>
            <person name="Mitros T."/>
            <person name="Hellsten U."/>
            <person name="Loque D."/>
            <person name="Otillar R."/>
            <person name="Salamov A."/>
            <person name="Schmutz J."/>
            <person name="Shapiro H."/>
            <person name="Lindquist E."/>
            <person name="Lucas S."/>
            <person name="Rokhsar D."/>
            <person name="Grigoriev I.V."/>
        </authorList>
    </citation>
    <scope>NUCLEOTIDE SEQUENCE [LARGE SCALE GENOMIC DNA]</scope>
</reference>
<dbReference type="InterPro" id="IPR008949">
    <property type="entry name" value="Isoprenoid_synthase_dom_sf"/>
</dbReference>
<evidence type="ECO:0000313" key="5">
    <source>
        <dbReference type="Proteomes" id="UP000001514"/>
    </source>
</evidence>